<organism evidence="1 2">
    <name type="scientific">Xylella taiwanensis</name>
    <dbReference type="NCBI Taxonomy" id="1444770"/>
    <lineage>
        <taxon>Bacteria</taxon>
        <taxon>Pseudomonadati</taxon>
        <taxon>Pseudomonadota</taxon>
        <taxon>Gammaproteobacteria</taxon>
        <taxon>Lysobacterales</taxon>
        <taxon>Lysobacteraceae</taxon>
        <taxon>Xylella</taxon>
    </lineage>
</organism>
<dbReference type="GeneID" id="68900056"/>
<dbReference type="KEGG" id="xtw:AB672_02035"/>
<proteinExistence type="predicted"/>
<protein>
    <submittedName>
        <fullName evidence="1">Uncharacterized protein</fullName>
    </submittedName>
</protein>
<sequence length="61" mass="6959">MNENVHKLQQDILLNWEIGNTLIRYMLWFRPPVWALATMFQHERCIATAADTAIAEGCAAA</sequence>
<dbReference type="Proteomes" id="UP000020406">
    <property type="component" value="Unassembled WGS sequence"/>
</dbReference>
<dbReference type="EMBL" id="JDSQ01000023">
    <property type="protein sequence ID" value="EWS77320.1"/>
    <property type="molecule type" value="Genomic_DNA"/>
</dbReference>
<dbReference type="PATRIC" id="fig|1444770.3.peg.2718"/>
<dbReference type="RefSeq" id="WP_038272442.1">
    <property type="nucleotide sequence ID" value="NZ_CP053627.1"/>
</dbReference>
<comment type="caution">
    <text evidence="1">The sequence shown here is derived from an EMBL/GenBank/DDBJ whole genome shotgun (WGS) entry which is preliminary data.</text>
</comment>
<dbReference type="AlphaFoldDB" id="Z9JFZ0"/>
<reference evidence="1 2" key="1">
    <citation type="journal article" date="2014" name="Genome Announc.">
        <title>Draft Genome Sequence of Xylella fastidiosa Pear Leaf Scorch Strain in Taiwan.</title>
        <authorList>
            <person name="Su C.C."/>
            <person name="Deng W.L."/>
            <person name="Jan F.J."/>
            <person name="Chang C.J."/>
            <person name="Huang H."/>
            <person name="Chen J."/>
        </authorList>
    </citation>
    <scope>NUCLEOTIDE SEQUENCE [LARGE SCALE GENOMIC DNA]</scope>
    <source>
        <strain evidence="1 2">PLS229</strain>
    </source>
</reference>
<gene>
    <name evidence="1" type="ORF">AF72_11525</name>
</gene>
<evidence type="ECO:0000313" key="1">
    <source>
        <dbReference type="EMBL" id="EWS77320.1"/>
    </source>
</evidence>
<accession>Z9JFZ0</accession>
<evidence type="ECO:0000313" key="2">
    <source>
        <dbReference type="Proteomes" id="UP000020406"/>
    </source>
</evidence>
<name>Z9JFZ0_9GAMM</name>